<gene>
    <name evidence="1" type="ORF">ACFS2C_17620</name>
</gene>
<dbReference type="Proteomes" id="UP001597478">
    <property type="component" value="Unassembled WGS sequence"/>
</dbReference>
<proteinExistence type="predicted"/>
<accession>A0ABW5WDP2</accession>
<evidence type="ECO:0000313" key="1">
    <source>
        <dbReference type="EMBL" id="MFD2801215.1"/>
    </source>
</evidence>
<keyword evidence="2" id="KW-1185">Reference proteome</keyword>
<organism evidence="1 2">
    <name type="scientific">Prauserella oleivorans</name>
    <dbReference type="NCBI Taxonomy" id="1478153"/>
    <lineage>
        <taxon>Bacteria</taxon>
        <taxon>Bacillati</taxon>
        <taxon>Actinomycetota</taxon>
        <taxon>Actinomycetes</taxon>
        <taxon>Pseudonocardiales</taxon>
        <taxon>Pseudonocardiaceae</taxon>
        <taxon>Prauserella</taxon>
    </lineage>
</organism>
<dbReference type="EMBL" id="JBHUOF010000021">
    <property type="protein sequence ID" value="MFD2801215.1"/>
    <property type="molecule type" value="Genomic_DNA"/>
</dbReference>
<sequence length="60" mass="6979">MTNTPPRPRSVVDWYTDAIAVLEHCRQRVQAIDGPIVQRDLTEAVRLSKELLRIYETDNQ</sequence>
<name>A0ABW5WDP2_9PSEU</name>
<evidence type="ECO:0000313" key="2">
    <source>
        <dbReference type="Proteomes" id="UP001597478"/>
    </source>
</evidence>
<dbReference type="RefSeq" id="WP_377391480.1">
    <property type="nucleotide sequence ID" value="NZ_JBHSAN010000024.1"/>
</dbReference>
<reference evidence="2" key="1">
    <citation type="journal article" date="2019" name="Int. J. Syst. Evol. Microbiol.">
        <title>The Global Catalogue of Microorganisms (GCM) 10K type strain sequencing project: providing services to taxonomists for standard genome sequencing and annotation.</title>
        <authorList>
            <consortium name="The Broad Institute Genomics Platform"/>
            <consortium name="The Broad Institute Genome Sequencing Center for Infectious Disease"/>
            <person name="Wu L."/>
            <person name="Ma J."/>
        </authorList>
    </citation>
    <scope>NUCLEOTIDE SEQUENCE [LARGE SCALE GENOMIC DNA]</scope>
    <source>
        <strain evidence="2">IBRC-M 10906</strain>
    </source>
</reference>
<protein>
    <submittedName>
        <fullName evidence="1">Uncharacterized protein</fullName>
    </submittedName>
</protein>
<comment type="caution">
    <text evidence="1">The sequence shown here is derived from an EMBL/GenBank/DDBJ whole genome shotgun (WGS) entry which is preliminary data.</text>
</comment>